<protein>
    <submittedName>
        <fullName evidence="1">Uncharacterized protein</fullName>
    </submittedName>
</protein>
<accession>A0A3A1YF78</accession>
<dbReference type="EMBL" id="NRJG01000182">
    <property type="protein sequence ID" value="RIY34687.1"/>
    <property type="molecule type" value="Genomic_DNA"/>
</dbReference>
<keyword evidence="2" id="KW-1185">Reference proteome</keyword>
<sequence>MSKKDFEQQDNQRVQQLVEAYAHPTLTPYQVQHQAQVNALVNYYRELIPAVRAFIKRANQPEARESVKISEGVLNNLKYGVLLNPLATFASHFDPDETTEQRSALLRLYIDLEEVYNYLYTTRDWVNEQQHLDMFVARHDPELIELVLNQMYSYLNSVLQNMFNIYSYAVGYYYGTDSDSEGFSYKTLMPTAPHILEWSIMSFRGINFMYFFVIASQIYYQPQSYYAPLKYF</sequence>
<dbReference type="RefSeq" id="WP_119532674.1">
    <property type="nucleotide sequence ID" value="NZ_JBHSSP010000006.1"/>
</dbReference>
<reference evidence="1 2" key="1">
    <citation type="submission" date="2017-08" db="EMBL/GenBank/DDBJ databases">
        <title>Reclassification of Bisgaard taxon 37 and 44.</title>
        <authorList>
            <person name="Christensen H."/>
        </authorList>
    </citation>
    <scope>NUCLEOTIDE SEQUENCE [LARGE SCALE GENOMIC DNA]</scope>
    <source>
        <strain evidence="1 2">111</strain>
    </source>
</reference>
<dbReference type="OrthoDB" id="5675202at2"/>
<name>A0A3A1YF78_9GAMM</name>
<comment type="caution">
    <text evidence="1">The sequence shown here is derived from an EMBL/GenBank/DDBJ whole genome shotgun (WGS) entry which is preliminary data.</text>
</comment>
<proteinExistence type="predicted"/>
<dbReference type="AlphaFoldDB" id="A0A3A1YF78"/>
<dbReference type="Proteomes" id="UP000265916">
    <property type="component" value="Unassembled WGS sequence"/>
</dbReference>
<evidence type="ECO:0000313" key="2">
    <source>
        <dbReference type="Proteomes" id="UP000265916"/>
    </source>
</evidence>
<gene>
    <name evidence="1" type="ORF">CKF58_07880</name>
</gene>
<organism evidence="1 2">
    <name type="scientific">Psittacicella hinzii</name>
    <dbReference type="NCBI Taxonomy" id="2028575"/>
    <lineage>
        <taxon>Bacteria</taxon>
        <taxon>Pseudomonadati</taxon>
        <taxon>Pseudomonadota</taxon>
        <taxon>Gammaproteobacteria</taxon>
        <taxon>Pasteurellales</taxon>
        <taxon>Psittacicellaceae</taxon>
        <taxon>Psittacicella</taxon>
    </lineage>
</organism>
<evidence type="ECO:0000313" key="1">
    <source>
        <dbReference type="EMBL" id="RIY34687.1"/>
    </source>
</evidence>